<dbReference type="InterPro" id="IPR036291">
    <property type="entry name" value="NAD(P)-bd_dom_sf"/>
</dbReference>
<dbReference type="Proteomes" id="UP000486903">
    <property type="component" value="Unassembled WGS sequence"/>
</dbReference>
<evidence type="ECO:0000313" key="3">
    <source>
        <dbReference type="EMBL" id="NFV26506.1"/>
    </source>
</evidence>
<dbReference type="AlphaFoldDB" id="A0A6B4JNT1"/>
<dbReference type="PANTHER" id="PTHR40459">
    <property type="entry name" value="CONSERVED HYPOTHETICAL ALANINE AND LEUCINE RICH PROTEIN"/>
    <property type="match status" value="1"/>
</dbReference>
<evidence type="ECO:0000259" key="1">
    <source>
        <dbReference type="Pfam" id="PF10727"/>
    </source>
</evidence>
<dbReference type="Pfam" id="PF10728">
    <property type="entry name" value="DUF2520"/>
    <property type="match status" value="1"/>
</dbReference>
<dbReference type="InterPro" id="IPR018931">
    <property type="entry name" value="DUF2520"/>
</dbReference>
<dbReference type="Gene3D" id="1.10.1040.20">
    <property type="entry name" value="ProC-like, C-terminal domain"/>
    <property type="match status" value="1"/>
</dbReference>
<dbReference type="Gene3D" id="3.40.50.720">
    <property type="entry name" value="NAD(P)-binding Rossmann-like Domain"/>
    <property type="match status" value="1"/>
</dbReference>
<feature type="domain" description="Putative oxidoreductase/dehydrogenase Rossmann-like" evidence="1">
    <location>
        <begin position="7"/>
        <end position="123"/>
    </location>
</feature>
<comment type="caution">
    <text evidence="3">The sequence shown here is derived from an EMBL/GenBank/DDBJ whole genome shotgun (WGS) entry which is preliminary data.</text>
</comment>
<dbReference type="SUPFAM" id="SSF51735">
    <property type="entry name" value="NAD(P)-binding Rossmann-fold domains"/>
    <property type="match status" value="1"/>
</dbReference>
<dbReference type="Pfam" id="PF10727">
    <property type="entry name" value="Rossmann-like"/>
    <property type="match status" value="1"/>
</dbReference>
<gene>
    <name evidence="3" type="ORF">FDG31_10045</name>
</gene>
<name>A0A6B4JNT1_CLOBO</name>
<accession>A0A6B4JNT1</accession>
<proteinExistence type="predicted"/>
<evidence type="ECO:0000259" key="2">
    <source>
        <dbReference type="Pfam" id="PF10728"/>
    </source>
</evidence>
<dbReference type="InterPro" id="IPR019665">
    <property type="entry name" value="OxRdtase/DH_put_Rossmann_dom"/>
</dbReference>
<dbReference type="EMBL" id="SXFB01000006">
    <property type="protein sequence ID" value="NFV26506.1"/>
    <property type="molecule type" value="Genomic_DNA"/>
</dbReference>
<sequence>MLGGGTINIGFIGPGKVGVSLGRYFTHKGLNVIGFYGRDLENTMKAANITKSKVYSSLKDIIEESNILFITTPDDTISIIDTEISNFNLNLKNKSICHTSGSLSSNLLSNVKRSGALTYSIHPIYAFSNQNTNLKDLETIYFSIESNNVDEKCEIIALMKSLNNKYFIRNIESSSSYHLATVLVSNLVLSLLQIGTNYFEEFGLSEKESLEALKPLINGNINNIFENGFVKSLTGPVSRGDIIPIKKHLSSINKDHKEIYKKLSLNLLNLVALKEKTNTLNNFNEDFALKDLLHNSNEYKKVYEILGGIE</sequence>
<dbReference type="PANTHER" id="PTHR40459:SF1">
    <property type="entry name" value="CONSERVED HYPOTHETICAL ALANINE AND LEUCINE RICH PROTEIN"/>
    <property type="match status" value="1"/>
</dbReference>
<dbReference type="InterPro" id="IPR037108">
    <property type="entry name" value="TM1727-like_C_sf"/>
</dbReference>
<dbReference type="SUPFAM" id="SSF48179">
    <property type="entry name" value="6-phosphogluconate dehydrogenase C-terminal domain-like"/>
    <property type="match status" value="1"/>
</dbReference>
<protein>
    <submittedName>
        <fullName evidence="3">DUF2520 domain-containing protein</fullName>
    </submittedName>
</protein>
<evidence type="ECO:0000313" key="4">
    <source>
        <dbReference type="Proteomes" id="UP000486903"/>
    </source>
</evidence>
<reference evidence="3 4" key="1">
    <citation type="submission" date="2019-04" db="EMBL/GenBank/DDBJ databases">
        <title>Genome sequencing of Clostridium botulinum Groups I-IV and Clostridium butyricum.</title>
        <authorList>
            <person name="Brunt J."/>
            <person name="Van Vliet A.H.M."/>
            <person name="Stringer S.C."/>
            <person name="Carter A.T."/>
            <person name="Peck M.W."/>
        </authorList>
    </citation>
    <scope>NUCLEOTIDE SEQUENCE [LARGE SCALE GENOMIC DNA]</scope>
    <source>
        <strain evidence="3 4">BL81</strain>
    </source>
</reference>
<organism evidence="3 4">
    <name type="scientific">Clostridium botulinum</name>
    <dbReference type="NCBI Taxonomy" id="1491"/>
    <lineage>
        <taxon>Bacteria</taxon>
        <taxon>Bacillati</taxon>
        <taxon>Bacillota</taxon>
        <taxon>Clostridia</taxon>
        <taxon>Eubacteriales</taxon>
        <taxon>Clostridiaceae</taxon>
        <taxon>Clostridium</taxon>
    </lineage>
</organism>
<dbReference type="InterPro" id="IPR008927">
    <property type="entry name" value="6-PGluconate_DH-like_C_sf"/>
</dbReference>
<feature type="domain" description="DUF2520" evidence="2">
    <location>
        <begin position="140"/>
        <end position="265"/>
    </location>
</feature>